<dbReference type="SMART" id="SM00179">
    <property type="entry name" value="EGF_CA"/>
    <property type="match status" value="6"/>
</dbReference>
<dbReference type="GO" id="GO:0050919">
    <property type="term" value="P:negative chemotaxis"/>
    <property type="evidence" value="ECO:0007669"/>
    <property type="project" value="TreeGrafter"/>
</dbReference>
<feature type="disulfide bond" evidence="10">
    <location>
        <begin position="534"/>
        <end position="543"/>
    </location>
</feature>
<dbReference type="InterPro" id="IPR001611">
    <property type="entry name" value="Leu-rich_rpt"/>
</dbReference>
<dbReference type="PROSITE" id="PS50026">
    <property type="entry name" value="EGF_3"/>
    <property type="match status" value="7"/>
</dbReference>
<dbReference type="GO" id="GO:0048495">
    <property type="term" value="F:Roundabout binding"/>
    <property type="evidence" value="ECO:0007669"/>
    <property type="project" value="TreeGrafter"/>
</dbReference>
<feature type="disulfide bond" evidence="10">
    <location>
        <begin position="998"/>
        <end position="1008"/>
    </location>
</feature>
<evidence type="ECO:0000256" key="6">
    <source>
        <dbReference type="ARBA" id="ARBA00022729"/>
    </source>
</evidence>
<dbReference type="InterPro" id="IPR000742">
    <property type="entry name" value="EGF"/>
</dbReference>
<dbReference type="FunFam" id="2.10.25.10:FF:000080">
    <property type="entry name" value="Neurogenic locus notch 1"/>
    <property type="match status" value="1"/>
</dbReference>
<dbReference type="GO" id="GO:0051239">
    <property type="term" value="P:regulation of multicellular organismal process"/>
    <property type="evidence" value="ECO:0007669"/>
    <property type="project" value="UniProtKB-ARBA"/>
</dbReference>
<dbReference type="OMA" id="ACAYGFH"/>
<feature type="disulfide bond" evidence="10">
    <location>
        <begin position="651"/>
        <end position="660"/>
    </location>
</feature>
<dbReference type="InterPro" id="IPR001791">
    <property type="entry name" value="Laminin_G"/>
</dbReference>
<dbReference type="SMART" id="SM00282">
    <property type="entry name" value="LamG"/>
    <property type="match status" value="1"/>
</dbReference>
<dbReference type="CDD" id="cd00110">
    <property type="entry name" value="LamG"/>
    <property type="match status" value="1"/>
</dbReference>
<evidence type="ECO:0000313" key="15">
    <source>
        <dbReference type="RefSeq" id="XP_018019402.1"/>
    </source>
</evidence>
<feature type="domain" description="Laminin G" evidence="12">
    <location>
        <begin position="747"/>
        <end position="919"/>
    </location>
</feature>
<evidence type="ECO:0000259" key="11">
    <source>
        <dbReference type="PROSITE" id="PS01225"/>
    </source>
</evidence>
<dbReference type="SUPFAM" id="SSF57196">
    <property type="entry name" value="EGF/Laminin"/>
    <property type="match status" value="6"/>
</dbReference>
<feature type="domain" description="EGF-like" evidence="13">
    <location>
        <begin position="546"/>
        <end position="583"/>
    </location>
</feature>
<dbReference type="PANTHER" id="PTHR45836:SF4">
    <property type="entry name" value="PROTEIN SLIT"/>
    <property type="match status" value="1"/>
</dbReference>
<dbReference type="InterPro" id="IPR001881">
    <property type="entry name" value="EGF-like_Ca-bd_dom"/>
</dbReference>
<keyword evidence="8 10" id="KW-1015">Disulfide bond</keyword>
<keyword evidence="9" id="KW-0325">Glycoprotein</keyword>
<feature type="domain" description="EGF-like" evidence="13">
    <location>
        <begin position="509"/>
        <end position="544"/>
    </location>
</feature>
<dbReference type="InterPro" id="IPR051355">
    <property type="entry name" value="Notch/Slit_guidance"/>
</dbReference>
<dbReference type="AlphaFoldDB" id="A0A8B7P070"/>
<dbReference type="PROSITE" id="PS01225">
    <property type="entry name" value="CTCK_2"/>
    <property type="match status" value="1"/>
</dbReference>
<dbReference type="FunFam" id="3.80.10.10:FF:000002">
    <property type="entry name" value="Slit guidance ligand 2"/>
    <property type="match status" value="2"/>
</dbReference>
<dbReference type="GO" id="GO:0005576">
    <property type="term" value="C:extracellular region"/>
    <property type="evidence" value="ECO:0007669"/>
    <property type="project" value="UniProtKB-SubCell"/>
</dbReference>
<dbReference type="GO" id="GO:0022407">
    <property type="term" value="P:regulation of cell-cell adhesion"/>
    <property type="evidence" value="ECO:0007669"/>
    <property type="project" value="UniProtKB-ARBA"/>
</dbReference>
<dbReference type="InterPro" id="IPR000483">
    <property type="entry name" value="Cys-rich_flank_reg_C"/>
</dbReference>
<evidence type="ECO:0000256" key="7">
    <source>
        <dbReference type="ARBA" id="ARBA00022737"/>
    </source>
</evidence>
<dbReference type="SMART" id="SM00041">
    <property type="entry name" value="CT"/>
    <property type="match status" value="1"/>
</dbReference>
<dbReference type="PROSITE" id="PS01187">
    <property type="entry name" value="EGF_CA"/>
    <property type="match status" value="2"/>
</dbReference>
<feature type="disulfide bond" evidence="10">
    <location>
        <begin position="611"/>
        <end position="620"/>
    </location>
</feature>
<keyword evidence="5" id="KW-0433">Leucine-rich repeat</keyword>
<dbReference type="SUPFAM" id="SSF52058">
    <property type="entry name" value="L domain-like"/>
    <property type="match status" value="2"/>
</dbReference>
<dbReference type="PROSITE" id="PS51450">
    <property type="entry name" value="LRR"/>
    <property type="match status" value="4"/>
</dbReference>
<dbReference type="FunFam" id="2.10.25.10:FF:000729">
    <property type="entry name" value="Blast:Protein slit"/>
    <property type="match status" value="1"/>
</dbReference>
<dbReference type="FunFam" id="2.60.120.200:FF:000134">
    <property type="entry name" value="Slit 2"/>
    <property type="match status" value="1"/>
</dbReference>
<dbReference type="GO" id="GO:0009986">
    <property type="term" value="C:cell surface"/>
    <property type="evidence" value="ECO:0007669"/>
    <property type="project" value="UniProtKB-ARBA"/>
</dbReference>
<dbReference type="SMART" id="SM00013">
    <property type="entry name" value="LRRNT"/>
    <property type="match status" value="2"/>
</dbReference>
<dbReference type="InterPro" id="IPR013032">
    <property type="entry name" value="EGF-like_CS"/>
</dbReference>
<dbReference type="FunFam" id="2.10.25.10:FF:000063">
    <property type="entry name" value="Slit guidance ligand 2"/>
    <property type="match status" value="2"/>
</dbReference>
<dbReference type="GO" id="GO:0007548">
    <property type="term" value="P:sex differentiation"/>
    <property type="evidence" value="ECO:0007669"/>
    <property type="project" value="UniProtKB-ARBA"/>
</dbReference>
<feature type="disulfide bond" evidence="10">
    <location>
        <begin position="1022"/>
        <end position="1031"/>
    </location>
</feature>
<dbReference type="GO" id="GO:0008201">
    <property type="term" value="F:heparin binding"/>
    <property type="evidence" value="ECO:0007669"/>
    <property type="project" value="TreeGrafter"/>
</dbReference>
<feature type="disulfide bond" evidence="10">
    <location>
        <begin position="573"/>
        <end position="582"/>
    </location>
</feature>
<feature type="domain" description="EGF-like" evidence="13">
    <location>
        <begin position="663"/>
        <end position="699"/>
    </location>
</feature>
<dbReference type="CTD" id="36746"/>
<dbReference type="SMART" id="SM00181">
    <property type="entry name" value="EGF"/>
    <property type="match status" value="7"/>
</dbReference>
<dbReference type="PROSITE" id="PS00022">
    <property type="entry name" value="EGF_1"/>
    <property type="match status" value="7"/>
</dbReference>
<dbReference type="SMART" id="SM00365">
    <property type="entry name" value="LRR_SD22"/>
    <property type="match status" value="5"/>
</dbReference>
<keyword evidence="6" id="KW-0732">Signal</keyword>
<name>A0A8B7P070_HYAAZ</name>
<dbReference type="OrthoDB" id="283575at2759"/>
<evidence type="ECO:0000256" key="4">
    <source>
        <dbReference type="ARBA" id="ARBA00022536"/>
    </source>
</evidence>
<feature type="disulfide bond" evidence="10">
    <location>
        <begin position="689"/>
        <end position="698"/>
    </location>
</feature>
<dbReference type="Pfam" id="PF01462">
    <property type="entry name" value="LRRNT"/>
    <property type="match status" value="1"/>
</dbReference>
<comment type="subcellular location">
    <subcellularLocation>
        <location evidence="1">Secreted</location>
    </subcellularLocation>
</comment>
<dbReference type="InterPro" id="IPR000372">
    <property type="entry name" value="LRRNT"/>
</dbReference>
<feature type="domain" description="EGF-like" evidence="13">
    <location>
        <begin position="623"/>
        <end position="661"/>
    </location>
</feature>
<dbReference type="Gene3D" id="2.60.120.200">
    <property type="match status" value="1"/>
</dbReference>
<evidence type="ECO:0000256" key="3">
    <source>
        <dbReference type="ARBA" id="ARBA00022525"/>
    </source>
</evidence>
<dbReference type="GeneID" id="108675866"/>
<protein>
    <submittedName>
        <fullName evidence="15">Protein slit</fullName>
    </submittedName>
</protein>
<dbReference type="Proteomes" id="UP000694843">
    <property type="component" value="Unplaced"/>
</dbReference>
<keyword evidence="3" id="KW-0964">Secreted</keyword>
<evidence type="ECO:0000256" key="2">
    <source>
        <dbReference type="ARBA" id="ARBA00022473"/>
    </source>
</evidence>
<dbReference type="InterPro" id="IPR032675">
    <property type="entry name" value="LRR_dom_sf"/>
</dbReference>
<dbReference type="SUPFAM" id="SSF49899">
    <property type="entry name" value="Concanavalin A-like lectins/glucanases"/>
    <property type="match status" value="1"/>
</dbReference>
<accession>A0A8B7P070</accession>
<dbReference type="PROSITE" id="PS01186">
    <property type="entry name" value="EGF_2"/>
    <property type="match status" value="5"/>
</dbReference>
<dbReference type="PROSITE" id="PS01185">
    <property type="entry name" value="CTCK_1"/>
    <property type="match status" value="1"/>
</dbReference>
<dbReference type="Pfam" id="PF00054">
    <property type="entry name" value="Laminin_G_1"/>
    <property type="match status" value="1"/>
</dbReference>
<feature type="domain" description="CTCK" evidence="11">
    <location>
        <begin position="1041"/>
        <end position="1112"/>
    </location>
</feature>
<feature type="domain" description="EGF-like" evidence="13">
    <location>
        <begin position="994"/>
        <end position="1032"/>
    </location>
</feature>
<dbReference type="FunFam" id="3.80.10.10:FF:000004">
    <property type="entry name" value="Slit guidance ligand 2"/>
    <property type="match status" value="1"/>
</dbReference>
<keyword evidence="4 10" id="KW-0245">EGF-like domain</keyword>
<dbReference type="Pfam" id="PF12661">
    <property type="entry name" value="hEGF"/>
    <property type="match status" value="2"/>
</dbReference>
<dbReference type="SMART" id="SM00082">
    <property type="entry name" value="LRRCT"/>
    <property type="match status" value="3"/>
</dbReference>
<feature type="disulfide bond" evidence="10">
    <location>
        <begin position="711"/>
        <end position="721"/>
    </location>
</feature>
<evidence type="ECO:0000256" key="5">
    <source>
        <dbReference type="ARBA" id="ARBA00022614"/>
    </source>
</evidence>
<dbReference type="GO" id="GO:0048568">
    <property type="term" value="P:embryonic organ development"/>
    <property type="evidence" value="ECO:0007669"/>
    <property type="project" value="UniProtKB-ARBA"/>
</dbReference>
<dbReference type="InterPro" id="IPR018097">
    <property type="entry name" value="EGF_Ca-bd_CS"/>
</dbReference>
<dbReference type="FunFam" id="2.10.25.10:FF:000045">
    <property type="entry name" value="Slit guidance ligand 2"/>
    <property type="match status" value="1"/>
</dbReference>
<keyword evidence="14" id="KW-1185">Reference proteome</keyword>
<feature type="domain" description="EGF-like" evidence="13">
    <location>
        <begin position="707"/>
        <end position="744"/>
    </location>
</feature>
<dbReference type="CDD" id="cd00054">
    <property type="entry name" value="EGF_CA"/>
    <property type="match status" value="5"/>
</dbReference>
<reference evidence="15" key="1">
    <citation type="submission" date="2025-08" db="UniProtKB">
        <authorList>
            <consortium name="RefSeq"/>
        </authorList>
    </citation>
    <scope>IDENTIFICATION</scope>
    <source>
        <tissue evidence="15">Whole organism</tissue>
    </source>
</reference>
<feature type="disulfide bond" evidence="10">
    <location>
        <begin position="1003"/>
        <end position="1020"/>
    </location>
</feature>
<dbReference type="PANTHER" id="PTHR45836">
    <property type="entry name" value="SLIT HOMOLOG"/>
    <property type="match status" value="1"/>
</dbReference>
<comment type="caution">
    <text evidence="10">Lacks conserved residue(s) required for the propagation of feature annotation.</text>
</comment>
<dbReference type="InterPro" id="IPR003591">
    <property type="entry name" value="Leu-rich_rpt_typical-subtyp"/>
</dbReference>
<dbReference type="SMART" id="SM00369">
    <property type="entry name" value="LRR_TYP"/>
    <property type="match status" value="7"/>
</dbReference>
<dbReference type="PROSITE" id="PS00010">
    <property type="entry name" value="ASX_HYDROXYL"/>
    <property type="match status" value="3"/>
</dbReference>
<keyword evidence="2" id="KW-0217">Developmental protein</keyword>
<dbReference type="Pfam" id="PF13855">
    <property type="entry name" value="LRR_8"/>
    <property type="match status" value="3"/>
</dbReference>
<dbReference type="KEGG" id="hazt:108675866"/>
<evidence type="ECO:0000256" key="1">
    <source>
        <dbReference type="ARBA" id="ARBA00004613"/>
    </source>
</evidence>
<evidence type="ECO:0000256" key="10">
    <source>
        <dbReference type="PROSITE-ProRule" id="PRU00076"/>
    </source>
</evidence>
<dbReference type="RefSeq" id="XP_018019402.1">
    <property type="nucleotide sequence ID" value="XM_018163913.2"/>
</dbReference>
<dbReference type="InterPro" id="IPR000152">
    <property type="entry name" value="EGF-type_Asp/Asn_hydroxyl_site"/>
</dbReference>
<dbReference type="Gene3D" id="2.10.25.10">
    <property type="entry name" value="Laminin"/>
    <property type="match status" value="7"/>
</dbReference>
<sequence>MITCLRRDVFADLRSLNLLSLYDNNIKTIQEGTFSALPAIQTLHLGRNPFVCDCSLQWLSEYLERNPIETSGARCNLPRALKRRKLTALAGQTLKCTDETVAQYAGACVAAEECPRGCSCRGTTVDCTAGGLTALPDALPPYTTDLLLSDNELGEAAATDAVRQLARLRRLVMTNNQLRSLTQDLFSGLTTLEELDLSDNQLTILTGDEFKDLPQLTTLMLTNNRLTCISPGAFSSLPSLQHVGLEGNPLVCNCHLGWLAEWLRLHSQQQPTTSVPACNAPQHLRNKPITEIPRSAFSCRAGESSECLGSGGQLCPEKCSCEGTVVRCSRARLTAIPLGLPAHTTELYLDVNEITEINADRLSHLKALTRLDLSNNQIAVLQNNTFSRLSQLSTLIVSFNKLQCMQRDSLAGLTKLRILSLHGNDISRIPEGTFRNLEFITHIALGANPLYCDCELSWLSDWVKVDFVEPGIARCAEPAPMRDKLVLTTATEAFVCTPRVPNEVLAKCDLCYTQPCENGATCHSLANRSYECVCPPAYHGTNCEYKIDACYGNPCENQGTCKVVETGRFSCHCPPGFRGIRCEENIDDCTEHKCENNGQCVDMVLRYRCQCPPGYTGEYCERKIDFCSREFNPCKNGGSCVDHVTYYECQCPLGFTGDNCTIDINDCENNLCQNGATCIDGANEYTCKCVGDFSGKFCEAGPAVYQQTSPCQQNDCQNGICFVPPNSQDYVCKCSPGFSGKHCEYLTRVRFTLENSFIALDSLKTKPSSNVTLHFRTTEEDGIILYVGDSAHLAVELFRGRVRVSYDVGNHPISNMFSYEIVSDGRWHRVELLTHKQNFTLKVDAGKPRSIINDGSKEYLETDSLLYLGGLPREIARSAVKMWHLRDTDSFMGCMERVYIGGRLADLSAGKQHQVNPGCGGEEEVRDQGAYHLAQAASLASEASKGGALHSGPLIATGFNSSSVTLFNKDSQMQVHPPARDVSFPRVEDDATSASDPCEGHKCKRGRCKPKKKHPDQYKCRCRKGWSGKYCDKVASTGPSCRKEQFTEYYVEHSCRSRKPIKNAICSGTCNQDCCKPRRTKLRKVRLICNDGTSYTKEIEVVRKCQCTRRCY</sequence>
<gene>
    <name evidence="15" type="primary">LOC108675866</name>
</gene>
<dbReference type="PROSITE" id="PS50025">
    <property type="entry name" value="LAM_G_DOMAIN"/>
    <property type="match status" value="1"/>
</dbReference>
<dbReference type="Pfam" id="PF00008">
    <property type="entry name" value="EGF"/>
    <property type="match status" value="4"/>
</dbReference>
<evidence type="ECO:0000256" key="9">
    <source>
        <dbReference type="ARBA" id="ARBA00023180"/>
    </source>
</evidence>
<evidence type="ECO:0000259" key="13">
    <source>
        <dbReference type="PROSITE" id="PS50026"/>
    </source>
</evidence>
<evidence type="ECO:0000313" key="14">
    <source>
        <dbReference type="Proteomes" id="UP000694843"/>
    </source>
</evidence>
<proteinExistence type="predicted"/>
<dbReference type="GO" id="GO:0007411">
    <property type="term" value="P:axon guidance"/>
    <property type="evidence" value="ECO:0007669"/>
    <property type="project" value="UniProtKB-ARBA"/>
</dbReference>
<dbReference type="GO" id="GO:0048608">
    <property type="term" value="P:reproductive structure development"/>
    <property type="evidence" value="ECO:0007669"/>
    <property type="project" value="UniProtKB-ARBA"/>
</dbReference>
<feature type="disulfide bond" evidence="10">
    <location>
        <begin position="734"/>
        <end position="743"/>
    </location>
</feature>
<dbReference type="Gene3D" id="3.80.10.10">
    <property type="entry name" value="Ribonuclease Inhibitor"/>
    <property type="match status" value="3"/>
</dbReference>
<evidence type="ECO:0000259" key="12">
    <source>
        <dbReference type="PROSITE" id="PS50025"/>
    </source>
</evidence>
<dbReference type="InterPro" id="IPR013320">
    <property type="entry name" value="ConA-like_dom_sf"/>
</dbReference>
<evidence type="ECO:0000256" key="8">
    <source>
        <dbReference type="ARBA" id="ARBA00023157"/>
    </source>
</evidence>
<dbReference type="GO" id="GO:0016477">
    <property type="term" value="P:cell migration"/>
    <property type="evidence" value="ECO:0007669"/>
    <property type="project" value="UniProtKB-ARBA"/>
</dbReference>
<dbReference type="InterPro" id="IPR006207">
    <property type="entry name" value="Cys_knot_C"/>
</dbReference>
<organism evidence="14 15">
    <name type="scientific">Hyalella azteca</name>
    <name type="common">Amphipod</name>
    <dbReference type="NCBI Taxonomy" id="294128"/>
    <lineage>
        <taxon>Eukaryota</taxon>
        <taxon>Metazoa</taxon>
        <taxon>Ecdysozoa</taxon>
        <taxon>Arthropoda</taxon>
        <taxon>Crustacea</taxon>
        <taxon>Multicrustacea</taxon>
        <taxon>Malacostraca</taxon>
        <taxon>Eumalacostraca</taxon>
        <taxon>Peracarida</taxon>
        <taxon>Amphipoda</taxon>
        <taxon>Senticaudata</taxon>
        <taxon>Talitrida</taxon>
        <taxon>Talitroidea</taxon>
        <taxon>Hyalellidae</taxon>
        <taxon>Hyalella</taxon>
    </lineage>
</organism>
<dbReference type="GO" id="GO:0005509">
    <property type="term" value="F:calcium ion binding"/>
    <property type="evidence" value="ECO:0007669"/>
    <property type="project" value="InterPro"/>
</dbReference>
<dbReference type="GO" id="GO:0010160">
    <property type="term" value="P:formation of animal organ boundary"/>
    <property type="evidence" value="ECO:0007669"/>
    <property type="project" value="UniProtKB-ARBA"/>
</dbReference>
<keyword evidence="7" id="KW-0677">Repeat</keyword>
<feature type="domain" description="EGF-like" evidence="13">
    <location>
        <begin position="585"/>
        <end position="621"/>
    </location>
</feature>